<dbReference type="KEGG" id="asui:ASUIS_1404"/>
<keyword evidence="1" id="KW-0812">Transmembrane</keyword>
<evidence type="ECO:0000313" key="2">
    <source>
        <dbReference type="EMBL" id="AXX89886.1"/>
    </source>
</evidence>
<feature type="transmembrane region" description="Helical" evidence="1">
    <location>
        <begin position="12"/>
        <end position="30"/>
    </location>
</feature>
<keyword evidence="3" id="KW-1185">Reference proteome</keyword>
<dbReference type="Proteomes" id="UP000263040">
    <property type="component" value="Chromosome"/>
</dbReference>
<proteinExistence type="predicted"/>
<keyword evidence="1" id="KW-0472">Membrane</keyword>
<protein>
    <submittedName>
        <fullName evidence="2">Uncharacterized protein</fullName>
    </submittedName>
</protein>
<reference evidence="2 3" key="1">
    <citation type="submission" date="2018-08" db="EMBL/GenBank/DDBJ databases">
        <title>Complete genome of the Arcobacter suis type strain LMG 26152.</title>
        <authorList>
            <person name="Miller W.G."/>
            <person name="Yee E."/>
            <person name="Bono J.L."/>
        </authorList>
    </citation>
    <scope>NUCLEOTIDE SEQUENCE [LARGE SCALE GENOMIC DNA]</scope>
    <source>
        <strain evidence="2 3">CECT 7833</strain>
    </source>
</reference>
<evidence type="ECO:0000256" key="1">
    <source>
        <dbReference type="SAM" id="Phobius"/>
    </source>
</evidence>
<accession>A0AAD0SQQ0</accession>
<dbReference type="RefSeq" id="WP_118886412.1">
    <property type="nucleotide sequence ID" value="NZ_CP032100.1"/>
</dbReference>
<gene>
    <name evidence="2" type="ORF">ASUIS_1404</name>
</gene>
<dbReference type="AlphaFoldDB" id="A0AAD0SQQ0"/>
<organism evidence="2 3">
    <name type="scientific">Arcobacter suis CECT 7833</name>
    <dbReference type="NCBI Taxonomy" id="663365"/>
    <lineage>
        <taxon>Bacteria</taxon>
        <taxon>Pseudomonadati</taxon>
        <taxon>Campylobacterota</taxon>
        <taxon>Epsilonproteobacteria</taxon>
        <taxon>Campylobacterales</taxon>
        <taxon>Arcobacteraceae</taxon>
        <taxon>Arcobacter</taxon>
    </lineage>
</organism>
<feature type="transmembrane region" description="Helical" evidence="1">
    <location>
        <begin position="59"/>
        <end position="78"/>
    </location>
</feature>
<keyword evidence="1" id="KW-1133">Transmembrane helix</keyword>
<name>A0AAD0SQQ0_9BACT</name>
<dbReference type="EMBL" id="CP032100">
    <property type="protein sequence ID" value="AXX89886.1"/>
    <property type="molecule type" value="Genomic_DNA"/>
</dbReference>
<sequence>MSYLDICITGWNLNALMFVVNLLIAVRAISTQDKSRLYEESLVLKELKDELEKYYPNRIYSTIISYLVPFTAFFRMGYRLVEMYFFFQKNQEAKMFDYMVFKYSYDIQRAKNNIE</sequence>
<evidence type="ECO:0000313" key="3">
    <source>
        <dbReference type="Proteomes" id="UP000263040"/>
    </source>
</evidence>